<evidence type="ECO:0000256" key="4">
    <source>
        <dbReference type="ARBA" id="ARBA00022801"/>
    </source>
</evidence>
<evidence type="ECO:0000256" key="3">
    <source>
        <dbReference type="ARBA" id="ARBA00022723"/>
    </source>
</evidence>
<comment type="cofactor">
    <cofactor evidence="1">
        <name>Mg(2+)</name>
        <dbReference type="ChEBI" id="CHEBI:18420"/>
    </cofactor>
</comment>
<dbReference type="InterPro" id="IPR036397">
    <property type="entry name" value="RNaseH_sf"/>
</dbReference>
<proteinExistence type="inferred from homology"/>
<dbReference type="InterPro" id="IPR012337">
    <property type="entry name" value="RNaseH-like_sf"/>
</dbReference>
<keyword evidence="6" id="KW-0460">Magnesium</keyword>
<dbReference type="Pfam" id="PF00929">
    <property type="entry name" value="RNase_T"/>
    <property type="match status" value="1"/>
</dbReference>
<keyword evidence="5 10" id="KW-0269">Exonuclease</keyword>
<sequence>MEGREVKTLVFFDLEATGLTRPRITELSMMSVQREDLLRTVGTPRVVNKVTLCVNPQKCMEPEACKITGLYNDSLEDQTPFDSSVTDTIHNFLNRLPSPVCLLAHNGNKYDYPLLLKELQRGGKILSPELLCADSLIAFKDLDGYVHPGEKPKSFDGSSSQPSSRVTTPLDSLLQTTDLSQSLNLNRKTPLGQPIPETACSNMKEKVRQLKRKCDASFDRGPSVAKAVRKRLFQSDPIDIASLNKEVKSESGNRNFAGSKPSTLEKLVSAKRFKPEVETVKKRLNFDSDEDDDSTDSSLNCSTDYEMLERNSAIPVNGHAIEEKSNFTCDFNENVKQGPTSYFSNLNSQGSLKDEDLVNAIEQVENKVPTFGMDGLESESPTHCPNFVDVPTTSDAICVTPKKAEIIQVDVQTTNETTPVKNTLPVKSELKYTPVTQLARFTEKVQLNTPKSSRMNEQLKQLSAGSTANVGNHLSSSFSAFVTASYSNTTTVNSSAFGFPKWVSYSLPNIYKRTFGCEPAISHTAEDDCKALLQCVKRKSPDFIRWVDRNSILLSNLQPMS</sequence>
<evidence type="ECO:0000256" key="2">
    <source>
        <dbReference type="ARBA" id="ARBA00022722"/>
    </source>
</evidence>
<dbReference type="Gene3D" id="3.30.420.10">
    <property type="entry name" value="Ribonuclease H-like superfamily/Ribonuclease H"/>
    <property type="match status" value="2"/>
</dbReference>
<keyword evidence="2" id="KW-0540">Nuclease</keyword>
<dbReference type="Proteomes" id="UP000596742">
    <property type="component" value="Unassembled WGS sequence"/>
</dbReference>
<dbReference type="AlphaFoldDB" id="A0A8B6G2X0"/>
<dbReference type="InterPro" id="IPR013520">
    <property type="entry name" value="Ribonucl_H"/>
</dbReference>
<dbReference type="EMBL" id="UYJE01007780">
    <property type="protein sequence ID" value="VDI57917.1"/>
    <property type="molecule type" value="Genomic_DNA"/>
</dbReference>
<protein>
    <submittedName>
        <fullName evidence="10">Three prime repair exonuclease 1</fullName>
        <ecNumber evidence="10">3.1.11.2</ecNumber>
    </submittedName>
</protein>
<comment type="similarity">
    <text evidence="7">Belongs to the exonuclease superfamily. TREX family.</text>
</comment>
<keyword evidence="3" id="KW-0479">Metal-binding</keyword>
<dbReference type="GO" id="GO:0005737">
    <property type="term" value="C:cytoplasm"/>
    <property type="evidence" value="ECO:0007669"/>
    <property type="project" value="TreeGrafter"/>
</dbReference>
<accession>A0A8B6G2X0</accession>
<dbReference type="PANTHER" id="PTHR13058:SF19">
    <property type="entry name" value="LD40940P"/>
    <property type="match status" value="1"/>
</dbReference>
<evidence type="ECO:0000256" key="5">
    <source>
        <dbReference type="ARBA" id="ARBA00022839"/>
    </source>
</evidence>
<feature type="region of interest" description="Disordered" evidence="8">
    <location>
        <begin position="150"/>
        <end position="171"/>
    </location>
</feature>
<dbReference type="SMART" id="SM00479">
    <property type="entry name" value="EXOIII"/>
    <property type="match status" value="1"/>
</dbReference>
<feature type="domain" description="Exonuclease" evidence="9">
    <location>
        <begin position="8"/>
        <end position="545"/>
    </location>
</feature>
<gene>
    <name evidence="10" type="ORF">MGAL_10B066409</name>
</gene>
<evidence type="ECO:0000256" key="1">
    <source>
        <dbReference type="ARBA" id="ARBA00001946"/>
    </source>
</evidence>
<keyword evidence="4 10" id="KW-0378">Hydrolase</keyword>
<feature type="region of interest" description="Disordered" evidence="8">
    <location>
        <begin position="179"/>
        <end position="198"/>
    </location>
</feature>
<feature type="compositionally biased region" description="Polar residues" evidence="8">
    <location>
        <begin position="156"/>
        <end position="169"/>
    </location>
</feature>
<dbReference type="GO" id="GO:0006308">
    <property type="term" value="P:DNA catabolic process"/>
    <property type="evidence" value="ECO:0007669"/>
    <property type="project" value="TreeGrafter"/>
</dbReference>
<dbReference type="EC" id="3.1.11.2" evidence="10"/>
<keyword evidence="11" id="KW-1185">Reference proteome</keyword>
<dbReference type="GO" id="GO:0003676">
    <property type="term" value="F:nucleic acid binding"/>
    <property type="evidence" value="ECO:0007669"/>
    <property type="project" value="InterPro"/>
</dbReference>
<evidence type="ECO:0000313" key="10">
    <source>
        <dbReference type="EMBL" id="VDI57917.1"/>
    </source>
</evidence>
<evidence type="ECO:0000259" key="9">
    <source>
        <dbReference type="SMART" id="SM00479"/>
    </source>
</evidence>
<dbReference type="PANTHER" id="PTHR13058">
    <property type="entry name" value="THREE PRIME REPAIR EXONUCLEASE 1, 2"/>
    <property type="match status" value="1"/>
</dbReference>
<reference evidence="10" key="1">
    <citation type="submission" date="2018-11" db="EMBL/GenBank/DDBJ databases">
        <authorList>
            <person name="Alioto T."/>
            <person name="Alioto T."/>
        </authorList>
    </citation>
    <scope>NUCLEOTIDE SEQUENCE</scope>
</reference>
<dbReference type="InterPro" id="IPR040393">
    <property type="entry name" value="TREX1/2"/>
</dbReference>
<evidence type="ECO:0000256" key="7">
    <source>
        <dbReference type="ARBA" id="ARBA00025769"/>
    </source>
</evidence>
<evidence type="ECO:0000256" key="6">
    <source>
        <dbReference type="ARBA" id="ARBA00022842"/>
    </source>
</evidence>
<dbReference type="GO" id="GO:0046872">
    <property type="term" value="F:metal ion binding"/>
    <property type="evidence" value="ECO:0007669"/>
    <property type="project" value="UniProtKB-KW"/>
</dbReference>
<evidence type="ECO:0000256" key="8">
    <source>
        <dbReference type="SAM" id="MobiDB-lite"/>
    </source>
</evidence>
<dbReference type="SUPFAM" id="SSF53098">
    <property type="entry name" value="Ribonuclease H-like"/>
    <property type="match status" value="2"/>
</dbReference>
<name>A0A8B6G2X0_MYTGA</name>
<dbReference type="GO" id="GO:0008311">
    <property type="term" value="F:double-stranded DNA 3'-5' DNA exonuclease activity"/>
    <property type="evidence" value="ECO:0007669"/>
    <property type="project" value="UniProtKB-EC"/>
</dbReference>
<organism evidence="10 11">
    <name type="scientific">Mytilus galloprovincialis</name>
    <name type="common">Mediterranean mussel</name>
    <dbReference type="NCBI Taxonomy" id="29158"/>
    <lineage>
        <taxon>Eukaryota</taxon>
        <taxon>Metazoa</taxon>
        <taxon>Spiralia</taxon>
        <taxon>Lophotrochozoa</taxon>
        <taxon>Mollusca</taxon>
        <taxon>Bivalvia</taxon>
        <taxon>Autobranchia</taxon>
        <taxon>Pteriomorphia</taxon>
        <taxon>Mytilida</taxon>
        <taxon>Mytiloidea</taxon>
        <taxon>Mytilidae</taxon>
        <taxon>Mytilinae</taxon>
        <taxon>Mytilus</taxon>
    </lineage>
</organism>
<comment type="caution">
    <text evidence="10">The sequence shown here is derived from an EMBL/GenBank/DDBJ whole genome shotgun (WGS) entry which is preliminary data.</text>
</comment>
<dbReference type="OrthoDB" id="10250935at2759"/>
<evidence type="ECO:0000313" key="11">
    <source>
        <dbReference type="Proteomes" id="UP000596742"/>
    </source>
</evidence>